<organism evidence="1 2">
    <name type="scientific">Sinorhizobium chiapasense</name>
    <dbReference type="NCBI Taxonomy" id="501572"/>
    <lineage>
        <taxon>Bacteria</taxon>
        <taxon>Pseudomonadati</taxon>
        <taxon>Pseudomonadota</taxon>
        <taxon>Alphaproteobacteria</taxon>
        <taxon>Hyphomicrobiales</taxon>
        <taxon>Rhizobiaceae</taxon>
        <taxon>Sinorhizobium/Ensifer group</taxon>
        <taxon>Sinorhizobium</taxon>
    </lineage>
</organism>
<reference evidence="1" key="1">
    <citation type="submission" date="2023-08" db="EMBL/GenBank/DDBJ databases">
        <title>Complete genome sequence of Sinorhizobium chiapanecum ITTG S70 isolated from Acaciella angustissima nodules in Chiapas-Mexico.</title>
        <authorList>
            <person name="Rincon-Rosales R."/>
            <person name="Rogel M.A."/>
            <person name="Rincon-Medina C.I."/>
            <person name="Guerrero G."/>
            <person name="Manzano-Gomez L.A."/>
            <person name="Lopez-Lopez A."/>
            <person name="Rincon Molina F.A."/>
            <person name="Martinez-Romero E."/>
        </authorList>
    </citation>
    <scope>NUCLEOTIDE SEQUENCE</scope>
    <source>
        <strain evidence="1">ITTG S70</strain>
    </source>
</reference>
<dbReference type="EMBL" id="CP133148">
    <property type="protein sequence ID" value="WVT02760.1"/>
    <property type="molecule type" value="Genomic_DNA"/>
</dbReference>
<proteinExistence type="predicted"/>
<evidence type="ECO:0000313" key="1">
    <source>
        <dbReference type="EMBL" id="WVT02760.1"/>
    </source>
</evidence>
<dbReference type="RefSeq" id="WP_331372028.1">
    <property type="nucleotide sequence ID" value="NZ_CP133148.1"/>
</dbReference>
<dbReference type="Proteomes" id="UP001432360">
    <property type="component" value="Chromosome"/>
</dbReference>
<gene>
    <name evidence="1" type="ORF">RB548_14720</name>
</gene>
<sequence length="158" mass="17082">MHVQNVIEITQTDGLLPAAVIITAYRSSRYGLVVFVLNNVAPAAIDVILDPVVGTMPLSIPGVLYVQISDEAQVSQAVSSAETVYVATEAFHNLAVGYGASPGNIRPVGSSQFWPRKRVWLTSSGAARGLPKMRRAPTRAVLYQARRTQLRDSEPQHA</sequence>
<accession>A0ABZ2B8J4</accession>
<name>A0ABZ2B8J4_9HYPH</name>
<protein>
    <submittedName>
        <fullName evidence="1">Uncharacterized protein</fullName>
    </submittedName>
</protein>
<evidence type="ECO:0000313" key="2">
    <source>
        <dbReference type="Proteomes" id="UP001432360"/>
    </source>
</evidence>
<keyword evidence="2" id="KW-1185">Reference proteome</keyword>